<dbReference type="EMBL" id="BAAAMJ010000043">
    <property type="protein sequence ID" value="GAA1925512.1"/>
    <property type="molecule type" value="Genomic_DNA"/>
</dbReference>
<evidence type="ECO:0008006" key="4">
    <source>
        <dbReference type="Google" id="ProtNLM"/>
    </source>
</evidence>
<evidence type="ECO:0000313" key="2">
    <source>
        <dbReference type="EMBL" id="GAA1925512.1"/>
    </source>
</evidence>
<dbReference type="RefSeq" id="WP_344263837.1">
    <property type="nucleotide sequence ID" value="NZ_BAAAMJ010000043.1"/>
</dbReference>
<evidence type="ECO:0000256" key="1">
    <source>
        <dbReference type="SAM" id="Phobius"/>
    </source>
</evidence>
<sequence length="48" mass="5255">MSLLSNPDVLTVLAEGQNEGVNPYFVGGLTLAGLLLLLWITTRLNRDR</sequence>
<protein>
    <recommendedName>
        <fullName evidence="4">LPXTG cell wall anchor domain-containing protein</fullName>
    </recommendedName>
</protein>
<keyword evidence="1" id="KW-0812">Transmembrane</keyword>
<feature type="transmembrane region" description="Helical" evidence="1">
    <location>
        <begin position="20"/>
        <end position="40"/>
    </location>
</feature>
<reference evidence="2 3" key="1">
    <citation type="journal article" date="2019" name="Int. J. Syst. Evol. Microbiol.">
        <title>The Global Catalogue of Microorganisms (GCM) 10K type strain sequencing project: providing services to taxonomists for standard genome sequencing and annotation.</title>
        <authorList>
            <consortium name="The Broad Institute Genomics Platform"/>
            <consortium name="The Broad Institute Genome Sequencing Center for Infectious Disease"/>
            <person name="Wu L."/>
            <person name="Ma J."/>
        </authorList>
    </citation>
    <scope>NUCLEOTIDE SEQUENCE [LARGE SCALE GENOMIC DNA]</scope>
    <source>
        <strain evidence="2 3">JCM 13581</strain>
    </source>
</reference>
<keyword evidence="3" id="KW-1185">Reference proteome</keyword>
<name>A0ABN2PM75_9ACTN</name>
<proteinExistence type="predicted"/>
<dbReference type="Proteomes" id="UP001501303">
    <property type="component" value="Unassembled WGS sequence"/>
</dbReference>
<comment type="caution">
    <text evidence="2">The sequence shown here is derived from an EMBL/GenBank/DDBJ whole genome shotgun (WGS) entry which is preliminary data.</text>
</comment>
<organism evidence="2 3">
    <name type="scientific">Streptomyces sodiiphilus</name>
    <dbReference type="NCBI Taxonomy" id="226217"/>
    <lineage>
        <taxon>Bacteria</taxon>
        <taxon>Bacillati</taxon>
        <taxon>Actinomycetota</taxon>
        <taxon>Actinomycetes</taxon>
        <taxon>Kitasatosporales</taxon>
        <taxon>Streptomycetaceae</taxon>
        <taxon>Streptomyces</taxon>
    </lineage>
</organism>
<accession>A0ABN2PM75</accession>
<keyword evidence="1" id="KW-1133">Transmembrane helix</keyword>
<evidence type="ECO:0000313" key="3">
    <source>
        <dbReference type="Proteomes" id="UP001501303"/>
    </source>
</evidence>
<keyword evidence="1" id="KW-0472">Membrane</keyword>
<gene>
    <name evidence="2" type="ORF">GCM10009716_37220</name>
</gene>